<evidence type="ECO:0000256" key="6">
    <source>
        <dbReference type="PROSITE-ProRule" id="PRU00277"/>
    </source>
</evidence>
<dbReference type="RefSeq" id="WP_044438670.1">
    <property type="nucleotide sequence ID" value="NZ_JYFC01000001.1"/>
</dbReference>
<keyword evidence="11" id="KW-1185">Reference proteome</keyword>
<dbReference type="PROSITE" id="PS50059">
    <property type="entry name" value="FKBP_PPIASE"/>
    <property type="match status" value="2"/>
</dbReference>
<gene>
    <name evidence="10" type="ORF">TZ00_01225</name>
</gene>
<protein>
    <recommendedName>
        <fullName evidence="3 6">peptidylprolyl isomerase</fullName>
        <ecNumber evidence="3 6">5.2.1.8</ecNumber>
    </recommendedName>
</protein>
<evidence type="ECO:0000259" key="9">
    <source>
        <dbReference type="PROSITE" id="PS50059"/>
    </source>
</evidence>
<keyword evidence="4 6" id="KW-0697">Rotamase</keyword>
<evidence type="ECO:0000313" key="11">
    <source>
        <dbReference type="Proteomes" id="UP000032503"/>
    </source>
</evidence>
<reference evidence="10 11" key="1">
    <citation type="journal article" date="2001" name="Int. J. Syst. Evol. Microbiol.">
        <title>Agreia bicolorata gen. nov., sp. nov., to accommodate actinobacteria isolated from narrow reed grass infected by the nematode Heteroanguina graminophila.</title>
        <authorList>
            <person name="Evtushenko L.I."/>
            <person name="Dorofeeva L.V."/>
            <person name="Dobrovolskaya T.G."/>
            <person name="Streshinskaya G.M."/>
            <person name="Subbotin S.A."/>
            <person name="Tiedje J.M."/>
        </authorList>
    </citation>
    <scope>NUCLEOTIDE SEQUENCE [LARGE SCALE GENOMIC DNA]</scope>
    <source>
        <strain evidence="10 11">VKM Ac-1804</strain>
    </source>
</reference>
<feature type="compositionally biased region" description="Low complexity" evidence="7">
    <location>
        <begin position="27"/>
        <end position="45"/>
    </location>
</feature>
<dbReference type="Gene3D" id="3.10.50.40">
    <property type="match status" value="2"/>
</dbReference>
<comment type="similarity">
    <text evidence="2">Belongs to the FKBP-type PPIase family.</text>
</comment>
<dbReference type="Pfam" id="PF00254">
    <property type="entry name" value="FKBP_C"/>
    <property type="match status" value="2"/>
</dbReference>
<feature type="signal peptide" evidence="8">
    <location>
        <begin position="1"/>
        <end position="22"/>
    </location>
</feature>
<evidence type="ECO:0000256" key="7">
    <source>
        <dbReference type="SAM" id="MobiDB-lite"/>
    </source>
</evidence>
<dbReference type="Proteomes" id="UP000032503">
    <property type="component" value="Unassembled WGS sequence"/>
</dbReference>
<evidence type="ECO:0000256" key="8">
    <source>
        <dbReference type="SAM" id="SignalP"/>
    </source>
</evidence>
<feature type="chain" id="PRO_5046224920" description="peptidylprolyl isomerase" evidence="8">
    <location>
        <begin position="23"/>
        <end position="332"/>
    </location>
</feature>
<dbReference type="PANTHER" id="PTHR43811:SF19">
    <property type="entry name" value="39 KDA FK506-BINDING NUCLEAR PROTEIN"/>
    <property type="match status" value="1"/>
</dbReference>
<dbReference type="EC" id="5.2.1.8" evidence="3 6"/>
<organism evidence="10 11">
    <name type="scientific">Agreia bicolorata</name>
    <dbReference type="NCBI Taxonomy" id="110935"/>
    <lineage>
        <taxon>Bacteria</taxon>
        <taxon>Bacillati</taxon>
        <taxon>Actinomycetota</taxon>
        <taxon>Actinomycetes</taxon>
        <taxon>Micrococcales</taxon>
        <taxon>Microbacteriaceae</taxon>
        <taxon>Agreia</taxon>
    </lineage>
</organism>
<evidence type="ECO:0000256" key="3">
    <source>
        <dbReference type="ARBA" id="ARBA00013194"/>
    </source>
</evidence>
<evidence type="ECO:0000313" key="10">
    <source>
        <dbReference type="EMBL" id="KJC65504.1"/>
    </source>
</evidence>
<evidence type="ECO:0000256" key="1">
    <source>
        <dbReference type="ARBA" id="ARBA00000971"/>
    </source>
</evidence>
<accession>A0ABR5CIV3</accession>
<name>A0ABR5CIV3_9MICO</name>
<evidence type="ECO:0000256" key="2">
    <source>
        <dbReference type="ARBA" id="ARBA00006577"/>
    </source>
</evidence>
<proteinExistence type="inferred from homology"/>
<sequence>MRKLPVIFAASAALALTLAGCAGSPAPSSTPDASATAAPQAAAGSCTDTPSGAASDSIKVTGDAGTKAGATFDAPLSVDATQRTVLAKGQGDTINIGDLTSVNFTLFNGTSGKEVFSTYDSGHNLSVSVDQNKILAGIVKGIECVPANSRVVAVVPPAEAFKDQGSQNLGITATDTTVFVIDIGDIVPSRATGADQPAQEGMPTVALADDGTPTVTIPDTDPSPDLQISVLKKGDGPVVQAGADVTAQYQGLVWGSKKIFDQSWGKNGPSPFSTADGATIPGFAAAIVGQTVGSQVIVSIPPAQGYADKGNPGAGITPTDTLVFVIDILATS</sequence>
<keyword evidence="5 6" id="KW-0413">Isomerase</keyword>
<feature type="region of interest" description="Disordered" evidence="7">
    <location>
        <begin position="27"/>
        <end position="58"/>
    </location>
</feature>
<dbReference type="InterPro" id="IPR001179">
    <property type="entry name" value="PPIase_FKBP_dom"/>
</dbReference>
<keyword evidence="8" id="KW-0732">Signal</keyword>
<dbReference type="PROSITE" id="PS51257">
    <property type="entry name" value="PROKAR_LIPOPROTEIN"/>
    <property type="match status" value="1"/>
</dbReference>
<evidence type="ECO:0000256" key="5">
    <source>
        <dbReference type="ARBA" id="ARBA00023235"/>
    </source>
</evidence>
<evidence type="ECO:0000256" key="4">
    <source>
        <dbReference type="ARBA" id="ARBA00023110"/>
    </source>
</evidence>
<dbReference type="InterPro" id="IPR046357">
    <property type="entry name" value="PPIase_dom_sf"/>
</dbReference>
<dbReference type="EMBL" id="JYFC01000001">
    <property type="protein sequence ID" value="KJC65504.1"/>
    <property type="molecule type" value="Genomic_DNA"/>
</dbReference>
<feature type="domain" description="PPIase FKBP-type" evidence="9">
    <location>
        <begin position="242"/>
        <end position="332"/>
    </location>
</feature>
<comment type="caution">
    <text evidence="10">The sequence shown here is derived from an EMBL/GenBank/DDBJ whole genome shotgun (WGS) entry which is preliminary data.</text>
</comment>
<feature type="domain" description="PPIase FKBP-type" evidence="9">
    <location>
        <begin position="97"/>
        <end position="187"/>
    </location>
</feature>
<dbReference type="SUPFAM" id="SSF54534">
    <property type="entry name" value="FKBP-like"/>
    <property type="match status" value="2"/>
</dbReference>
<dbReference type="PANTHER" id="PTHR43811">
    <property type="entry name" value="FKBP-TYPE PEPTIDYL-PROLYL CIS-TRANS ISOMERASE FKPA"/>
    <property type="match status" value="1"/>
</dbReference>
<comment type="catalytic activity">
    <reaction evidence="1 6">
        <text>[protein]-peptidylproline (omega=180) = [protein]-peptidylproline (omega=0)</text>
        <dbReference type="Rhea" id="RHEA:16237"/>
        <dbReference type="Rhea" id="RHEA-COMP:10747"/>
        <dbReference type="Rhea" id="RHEA-COMP:10748"/>
        <dbReference type="ChEBI" id="CHEBI:83833"/>
        <dbReference type="ChEBI" id="CHEBI:83834"/>
        <dbReference type="EC" id="5.2.1.8"/>
    </reaction>
</comment>